<evidence type="ECO:0000313" key="3">
    <source>
        <dbReference type="Proteomes" id="UP000674143"/>
    </source>
</evidence>
<evidence type="ECO:0000313" key="2">
    <source>
        <dbReference type="EMBL" id="KAG5466111.1"/>
    </source>
</evidence>
<dbReference type="Proteomes" id="UP000674143">
    <property type="component" value="Unassembled WGS sequence"/>
</dbReference>
<dbReference type="AlphaFoldDB" id="A0A836G1K8"/>
<dbReference type="Gene3D" id="3.30.420.40">
    <property type="match status" value="2"/>
</dbReference>
<dbReference type="InterPro" id="IPR043129">
    <property type="entry name" value="ATPase_NBD"/>
</dbReference>
<dbReference type="PANTHER" id="PTHR11937">
    <property type="entry name" value="ACTIN"/>
    <property type="match status" value="1"/>
</dbReference>
<comment type="similarity">
    <text evidence="1">Belongs to the actin family.</text>
</comment>
<dbReference type="EMBL" id="JAFHLR010000035">
    <property type="protein sequence ID" value="KAG5466111.1"/>
    <property type="molecule type" value="Genomic_DNA"/>
</dbReference>
<evidence type="ECO:0000256" key="1">
    <source>
        <dbReference type="RuleBase" id="RU000487"/>
    </source>
</evidence>
<protein>
    <recommendedName>
        <fullName evidence="4">Actin-like protein</fullName>
    </recommendedName>
</protein>
<dbReference type="KEGG" id="loi:92357244"/>
<gene>
    <name evidence="2" type="ORF">LSCM4_01253</name>
</gene>
<dbReference type="Pfam" id="PF00022">
    <property type="entry name" value="Actin"/>
    <property type="match status" value="2"/>
</dbReference>
<dbReference type="SUPFAM" id="SSF53067">
    <property type="entry name" value="Actin-like ATPase domain"/>
    <property type="match status" value="2"/>
</dbReference>
<reference evidence="3" key="2">
    <citation type="journal article" date="2021" name="Sci. Data">
        <title>Chromosome-scale genome sequencing, assembly and annotation of six genomes from subfamily Leishmaniinae.</title>
        <authorList>
            <person name="Almutairi H."/>
            <person name="Urbaniak M.D."/>
            <person name="Bates M.D."/>
            <person name="Jariyapan N."/>
            <person name="Kwakye-Nuako G."/>
            <person name="Thomaz Soccol V."/>
            <person name="Al-Salem W.S."/>
            <person name="Dillon R.J."/>
            <person name="Bates P.A."/>
            <person name="Gatherer D."/>
        </authorList>
    </citation>
    <scope>NUCLEOTIDE SEQUENCE [LARGE SCALE GENOMIC DNA]</scope>
</reference>
<dbReference type="GeneID" id="92357244"/>
<dbReference type="SMR" id="A0A836G1K8"/>
<sequence length="517" mass="53488">MPLQQHHYTASSTVRSPLSGEGISSTPVFLLDVGSRTIKSGLYTAKTPHLTPSLVGTPKYPRCLPQVSSASNQSRSVSAGRFVVGEDVASRRGLLRLRRPIQHGGVITDWAAAQPLLRQSIQNALVPASASPVARLPLEEGEEIIYSLVESPFASRPQRARLAELLFEGPGQEAVVSDGRQQERVGPRAAGVFCGVGPLLALYATGQTTGLVVDVGDGAISTAAAVDGYVLPQCLQREADGATGATVTSYLTRLLYQSGVLGPAAAVPAYRRGSPPSLFGTAPNGFGSGAGAGTEQERELVYAIKEACCIVSATPLLTKPPLATACTSTAVLPSLDELNSALIAAAQRTQQSGLGDGESDTGALPSRRFTLPDGSVVEVGAAEAAQASEVLFYPLIMGSEGRGVVDLVLDAVAAAPVELQPQLLGNVVVTGGATCSAGFGCRFFKEMLQRVGGSSASHTSGASNQRVRVSAPEQRAYAAWIGASYVAHLSSFASSMVVTRAVYEEEGEAALAKAVLT</sequence>
<name>A0A836G1K8_9TRYP</name>
<dbReference type="InterPro" id="IPR004000">
    <property type="entry name" value="Actin"/>
</dbReference>
<dbReference type="SMART" id="SM00268">
    <property type="entry name" value="ACTIN"/>
    <property type="match status" value="1"/>
</dbReference>
<evidence type="ECO:0008006" key="4">
    <source>
        <dbReference type="Google" id="ProtNLM"/>
    </source>
</evidence>
<organism evidence="2 3">
    <name type="scientific">Leishmania orientalis</name>
    <dbReference type="NCBI Taxonomy" id="2249476"/>
    <lineage>
        <taxon>Eukaryota</taxon>
        <taxon>Discoba</taxon>
        <taxon>Euglenozoa</taxon>
        <taxon>Kinetoplastea</taxon>
        <taxon>Metakinetoplastina</taxon>
        <taxon>Trypanosomatida</taxon>
        <taxon>Trypanosomatidae</taxon>
        <taxon>Leishmaniinae</taxon>
        <taxon>Leishmania</taxon>
    </lineage>
</organism>
<dbReference type="Gene3D" id="3.90.640.10">
    <property type="entry name" value="Actin, Chain A, domain 4"/>
    <property type="match status" value="1"/>
</dbReference>
<dbReference type="RefSeq" id="XP_067059001.1">
    <property type="nucleotide sequence ID" value="XM_067203310.1"/>
</dbReference>
<comment type="caution">
    <text evidence="2">The sequence shown here is derived from an EMBL/GenBank/DDBJ whole genome shotgun (WGS) entry which is preliminary data.</text>
</comment>
<accession>A0A836G1K8</accession>
<keyword evidence="3" id="KW-1185">Reference proteome</keyword>
<proteinExistence type="inferred from homology"/>
<reference evidence="3" key="1">
    <citation type="journal article" date="2021" name="Microbiol. Resour. Announc.">
        <title>LGAAP: Leishmaniinae Genome Assembly and Annotation Pipeline.</title>
        <authorList>
            <person name="Almutairi H."/>
            <person name="Urbaniak M.D."/>
            <person name="Bates M.D."/>
            <person name="Jariyapan N."/>
            <person name="Kwakye-Nuako G."/>
            <person name="Thomaz-Soccol V."/>
            <person name="Al-Salem W.S."/>
            <person name="Dillon R.J."/>
            <person name="Bates P.A."/>
            <person name="Gatherer D."/>
        </authorList>
    </citation>
    <scope>NUCLEOTIDE SEQUENCE [LARGE SCALE GENOMIC DNA]</scope>
</reference>